<sequence>MDLTGLYLLTTTLVFILQREDRSQKTHAPSGPPHRVKRCSCENLKDMECVYFCHIGIVWVNTPGQVVPFGEGLYPVRLRRDTGRCVCAGGGDTECLRFCATRRLQRELGGLFKKLKNRYTGSILHFYRSRGPELTEIKPH</sequence>
<proteinExistence type="inferred from homology"/>
<name>A0A3B3RC22_9TELE</name>
<keyword evidence="8" id="KW-1185">Reference proteome</keyword>
<dbReference type="GO" id="GO:0003100">
    <property type="term" value="P:regulation of systemic arterial blood pressure by endothelin"/>
    <property type="evidence" value="ECO:0007669"/>
    <property type="project" value="TreeGrafter"/>
</dbReference>
<reference evidence="7" key="1">
    <citation type="submission" date="2025-08" db="UniProtKB">
        <authorList>
            <consortium name="Ensembl"/>
        </authorList>
    </citation>
    <scope>IDENTIFICATION</scope>
</reference>
<dbReference type="GO" id="GO:0019229">
    <property type="term" value="P:regulation of vasoconstriction"/>
    <property type="evidence" value="ECO:0007669"/>
    <property type="project" value="InterPro"/>
</dbReference>
<dbReference type="GeneTree" id="ENSGT00950000183053"/>
<organism evidence="7 8">
    <name type="scientific">Paramormyrops kingsleyae</name>
    <dbReference type="NCBI Taxonomy" id="1676925"/>
    <lineage>
        <taxon>Eukaryota</taxon>
        <taxon>Metazoa</taxon>
        <taxon>Chordata</taxon>
        <taxon>Craniata</taxon>
        <taxon>Vertebrata</taxon>
        <taxon>Euteleostomi</taxon>
        <taxon>Actinopterygii</taxon>
        <taxon>Neopterygii</taxon>
        <taxon>Teleostei</taxon>
        <taxon>Osteoglossocephala</taxon>
        <taxon>Osteoglossomorpha</taxon>
        <taxon>Osteoglossiformes</taxon>
        <taxon>Mormyridae</taxon>
        <taxon>Paramormyrops</taxon>
    </lineage>
</organism>
<dbReference type="InterPro" id="IPR001928">
    <property type="entry name" value="Endothln-like_toxin"/>
</dbReference>
<evidence type="ECO:0000256" key="4">
    <source>
        <dbReference type="ARBA" id="ARBA00022858"/>
    </source>
</evidence>
<dbReference type="SMART" id="SM00272">
    <property type="entry name" value="END"/>
    <property type="match status" value="2"/>
</dbReference>
<feature type="domain" description="Endothelin-like toxin" evidence="6">
    <location>
        <begin position="38"/>
        <end position="59"/>
    </location>
</feature>
<dbReference type="GO" id="GO:0014826">
    <property type="term" value="P:vein smooth muscle contraction"/>
    <property type="evidence" value="ECO:0007669"/>
    <property type="project" value="TreeGrafter"/>
</dbReference>
<dbReference type="GO" id="GO:0006874">
    <property type="term" value="P:intracellular calcium ion homeostasis"/>
    <property type="evidence" value="ECO:0007669"/>
    <property type="project" value="TreeGrafter"/>
</dbReference>
<dbReference type="Pfam" id="PF00322">
    <property type="entry name" value="Endothelin"/>
    <property type="match status" value="1"/>
</dbReference>
<comment type="subcellular location">
    <subcellularLocation>
        <location evidence="1">Secreted</location>
    </subcellularLocation>
</comment>
<dbReference type="Proteomes" id="UP000261540">
    <property type="component" value="Unplaced"/>
</dbReference>
<keyword evidence="4" id="KW-0838">Vasoactive</keyword>
<dbReference type="Ensembl" id="ENSPKIT00000039641.1">
    <property type="protein sequence ID" value="ENSPKIP00000015181.1"/>
    <property type="gene ID" value="ENSPKIG00000001972.1"/>
</dbReference>
<evidence type="ECO:0000256" key="5">
    <source>
        <dbReference type="ARBA" id="ARBA00023322"/>
    </source>
</evidence>
<keyword evidence="5" id="KW-0839">Vasoconstrictor</keyword>
<dbReference type="STRING" id="1676925.ENSPKIP00000015181"/>
<comment type="similarity">
    <text evidence="2">Belongs to the endothelin/sarafotoxin family.</text>
</comment>
<dbReference type="InterPro" id="IPR019764">
    <property type="entry name" value="Endothelin_toxin_CS"/>
</dbReference>
<dbReference type="InterPro" id="IPR020475">
    <property type="entry name" value="Endothelin"/>
</dbReference>
<evidence type="ECO:0000259" key="6">
    <source>
        <dbReference type="SMART" id="SM00272"/>
    </source>
</evidence>
<dbReference type="PANTHER" id="PTHR13874:SF12">
    <property type="entry name" value="ENDOTHELIN-3A"/>
    <property type="match status" value="1"/>
</dbReference>
<dbReference type="AlphaFoldDB" id="A0A3B3RC22"/>
<keyword evidence="3" id="KW-0964">Secreted</keyword>
<reference evidence="7" key="2">
    <citation type="submission" date="2025-09" db="UniProtKB">
        <authorList>
            <consortium name="Ensembl"/>
        </authorList>
    </citation>
    <scope>IDENTIFICATION</scope>
</reference>
<accession>A0A3B3RC22</accession>
<feature type="domain" description="Endothelin-like toxin" evidence="6">
    <location>
        <begin position="84"/>
        <end position="105"/>
    </location>
</feature>
<evidence type="ECO:0000256" key="2">
    <source>
        <dbReference type="ARBA" id="ARBA00010959"/>
    </source>
</evidence>
<evidence type="ECO:0000256" key="1">
    <source>
        <dbReference type="ARBA" id="ARBA00004613"/>
    </source>
</evidence>
<dbReference type="GO" id="GO:0031708">
    <property type="term" value="F:endothelin B receptor binding"/>
    <property type="evidence" value="ECO:0007669"/>
    <property type="project" value="TreeGrafter"/>
</dbReference>
<evidence type="ECO:0000313" key="7">
    <source>
        <dbReference type="Ensembl" id="ENSPKIP00000015181.1"/>
    </source>
</evidence>
<dbReference type="PROSITE" id="PS00270">
    <property type="entry name" value="ENDOTHELIN"/>
    <property type="match status" value="2"/>
</dbReference>
<evidence type="ECO:0000313" key="8">
    <source>
        <dbReference type="Proteomes" id="UP000261540"/>
    </source>
</evidence>
<dbReference type="GO" id="GO:0005179">
    <property type="term" value="F:hormone activity"/>
    <property type="evidence" value="ECO:0007669"/>
    <property type="project" value="TreeGrafter"/>
</dbReference>
<dbReference type="PRINTS" id="PR00365">
    <property type="entry name" value="ENDOTHELIN"/>
</dbReference>
<protein>
    <submittedName>
        <fullName evidence="7">Si:ch211-202p1.5</fullName>
    </submittedName>
</protein>
<dbReference type="PANTHER" id="PTHR13874">
    <property type="entry name" value="ENDOTHELIN"/>
    <property type="match status" value="1"/>
</dbReference>
<dbReference type="GO" id="GO:0005615">
    <property type="term" value="C:extracellular space"/>
    <property type="evidence" value="ECO:0007669"/>
    <property type="project" value="TreeGrafter"/>
</dbReference>
<evidence type="ECO:0000256" key="3">
    <source>
        <dbReference type="ARBA" id="ARBA00022525"/>
    </source>
</evidence>